<dbReference type="Proteomes" id="UP000008312">
    <property type="component" value="Unassembled WGS sequence"/>
</dbReference>
<dbReference type="CDD" id="cd18089">
    <property type="entry name" value="SPOUT_Trm10-like"/>
    <property type="match status" value="1"/>
</dbReference>
<keyword evidence="4" id="KW-0949">S-adenosyl-L-methionine</keyword>
<evidence type="ECO:0000256" key="3">
    <source>
        <dbReference type="ARBA" id="ARBA00022679"/>
    </source>
</evidence>
<keyword evidence="3" id="KW-0808">Transferase</keyword>
<evidence type="ECO:0000256" key="2">
    <source>
        <dbReference type="ARBA" id="ARBA00022603"/>
    </source>
</evidence>
<evidence type="ECO:0000256" key="6">
    <source>
        <dbReference type="SAM" id="MobiDB-lite"/>
    </source>
</evidence>
<keyword evidence="9" id="KW-1185">Reference proteome</keyword>
<dbReference type="GeneID" id="24919299"/>
<gene>
    <name evidence="8" type="ORF">GSBLH_T00002092001</name>
</gene>
<evidence type="ECO:0000256" key="1">
    <source>
        <dbReference type="ARBA" id="ARBA00012797"/>
    </source>
</evidence>
<feature type="region of interest" description="Disordered" evidence="6">
    <location>
        <begin position="1"/>
        <end position="67"/>
    </location>
</feature>
<keyword evidence="2" id="KW-0489">Methyltransferase</keyword>
<dbReference type="GO" id="GO:0005634">
    <property type="term" value="C:nucleus"/>
    <property type="evidence" value="ECO:0007669"/>
    <property type="project" value="TreeGrafter"/>
</dbReference>
<dbReference type="EMBL" id="FN668646">
    <property type="protein sequence ID" value="CBK22016.2"/>
    <property type="molecule type" value="Genomic_DNA"/>
</dbReference>
<dbReference type="Gene3D" id="3.40.1280.30">
    <property type="match status" value="1"/>
</dbReference>
<feature type="compositionally biased region" description="Basic residues" evidence="6">
    <location>
        <begin position="1"/>
        <end position="13"/>
    </location>
</feature>
<reference evidence="8" key="1">
    <citation type="submission" date="2010-02" db="EMBL/GenBank/DDBJ databases">
        <title>Sequencing and annotation of the Blastocystis hominis genome.</title>
        <authorList>
            <person name="Wincker P."/>
        </authorList>
    </citation>
    <scope>NUCLEOTIDE SEQUENCE</scope>
    <source>
        <strain evidence="8">Singapore isolate B</strain>
    </source>
</reference>
<dbReference type="OMA" id="ALQAWFP"/>
<dbReference type="OrthoDB" id="278300at2759"/>
<protein>
    <recommendedName>
        <fullName evidence="1">tRNA (guanine(9)-N(1))-methyltransferase</fullName>
        <ecNumber evidence="1">2.1.1.221</ecNumber>
    </recommendedName>
</protein>
<evidence type="ECO:0000259" key="7">
    <source>
        <dbReference type="PROSITE" id="PS51675"/>
    </source>
</evidence>
<dbReference type="GO" id="GO:0002939">
    <property type="term" value="P:tRNA N1-guanine methylation"/>
    <property type="evidence" value="ECO:0007669"/>
    <property type="project" value="TreeGrafter"/>
</dbReference>
<dbReference type="EC" id="2.1.1.221" evidence="1"/>
<dbReference type="PROSITE" id="PS51675">
    <property type="entry name" value="SAM_MT_TRM10"/>
    <property type="match status" value="1"/>
</dbReference>
<evidence type="ECO:0000313" key="8">
    <source>
        <dbReference type="EMBL" id="CBK22016.2"/>
    </source>
</evidence>
<dbReference type="PANTHER" id="PTHR13563:SF13">
    <property type="entry name" value="TRNA METHYLTRANSFERASE 10 HOMOLOG A"/>
    <property type="match status" value="1"/>
</dbReference>
<dbReference type="GO" id="GO:0052905">
    <property type="term" value="F:tRNA (guanosine(9)-N1)-methyltransferase activity"/>
    <property type="evidence" value="ECO:0007669"/>
    <property type="project" value="UniProtKB-EC"/>
</dbReference>
<evidence type="ECO:0000256" key="5">
    <source>
        <dbReference type="ARBA" id="ARBA00048434"/>
    </source>
</evidence>
<dbReference type="InterPro" id="IPR007356">
    <property type="entry name" value="tRNA_m1G_MeTrfase_euk"/>
</dbReference>
<evidence type="ECO:0000313" key="9">
    <source>
        <dbReference type="Proteomes" id="UP000008312"/>
    </source>
</evidence>
<dbReference type="InterPro" id="IPR028564">
    <property type="entry name" value="MT_TRM10-typ"/>
</dbReference>
<comment type="catalytic activity">
    <reaction evidence="5">
        <text>guanosine(9) in tRNA + S-adenosyl-L-methionine = N(1)-methylguanosine(9) in tRNA + S-adenosyl-L-homocysteine + H(+)</text>
        <dbReference type="Rhea" id="RHEA:43156"/>
        <dbReference type="Rhea" id="RHEA-COMP:10367"/>
        <dbReference type="Rhea" id="RHEA-COMP:10368"/>
        <dbReference type="ChEBI" id="CHEBI:15378"/>
        <dbReference type="ChEBI" id="CHEBI:57856"/>
        <dbReference type="ChEBI" id="CHEBI:59789"/>
        <dbReference type="ChEBI" id="CHEBI:73542"/>
        <dbReference type="ChEBI" id="CHEBI:74269"/>
        <dbReference type="EC" id="2.1.1.221"/>
    </reaction>
</comment>
<name>D8M1S7_BLAHO</name>
<dbReference type="GO" id="GO:0000049">
    <property type="term" value="F:tRNA binding"/>
    <property type="evidence" value="ECO:0007669"/>
    <property type="project" value="TreeGrafter"/>
</dbReference>
<dbReference type="AlphaFoldDB" id="D8M1S7"/>
<accession>D8M1S7</accession>
<dbReference type="InterPro" id="IPR038459">
    <property type="entry name" value="MT_TRM10-typ_sf"/>
</dbReference>
<organism evidence="8">
    <name type="scientific">Blastocystis hominis</name>
    <dbReference type="NCBI Taxonomy" id="12968"/>
    <lineage>
        <taxon>Eukaryota</taxon>
        <taxon>Sar</taxon>
        <taxon>Stramenopiles</taxon>
        <taxon>Bigyra</taxon>
        <taxon>Opalozoa</taxon>
        <taxon>Opalinata</taxon>
        <taxon>Blastocystidae</taxon>
        <taxon>Blastocystis</taxon>
    </lineage>
</organism>
<dbReference type="PANTHER" id="PTHR13563">
    <property type="entry name" value="TRNA (GUANINE-9-) METHYLTRANSFERASE"/>
    <property type="match status" value="1"/>
</dbReference>
<dbReference type="InParanoid" id="D8M1S7"/>
<feature type="domain" description="SAM-dependent MTase TRM10-type" evidence="7">
    <location>
        <begin position="74"/>
        <end position="267"/>
    </location>
</feature>
<evidence type="ECO:0000256" key="4">
    <source>
        <dbReference type="ARBA" id="ARBA00022691"/>
    </source>
</evidence>
<feature type="compositionally biased region" description="Basic residues" evidence="6">
    <location>
        <begin position="29"/>
        <end position="46"/>
    </location>
</feature>
<sequence>MSHLPKKTTRRTKFWMIQRRSNRSSLVKVSKKSEKKRIKKQQKKEKAKNQVKQPVQDDLSQEERARLKEEHRKRKEQWLEDLKTSPRIVIDLDFQELMRPNEVSSLVQQVMYSYGCIRRAEKPLRLVLTSVKDEVKTKLEKIKGFDSWLRFESDIDKVVEQEDGFHYPHDKIVYLSADGDETLEDLKKDEIYIIGGIVDRNRYKFLTLEKAKRLGFRCAKLPLELVKFHGSRVLTVNNVIELLVRFNTSADWKQVIQESVPVRKIDSSLCVCRKQDNSNAAECDAK</sequence>
<dbReference type="RefSeq" id="XP_012896064.1">
    <property type="nucleotide sequence ID" value="XM_013040610.1"/>
</dbReference>
<proteinExistence type="predicted"/>